<dbReference type="Proteomes" id="UP000053660">
    <property type="component" value="Unassembled WGS sequence"/>
</dbReference>
<keyword evidence="3" id="KW-1185">Reference proteome</keyword>
<dbReference type="InterPro" id="IPR018289">
    <property type="entry name" value="MULE_transposase_dom"/>
</dbReference>
<accession>A0A0B1T5Z2</accession>
<evidence type="ECO:0000259" key="1">
    <source>
        <dbReference type="Pfam" id="PF10551"/>
    </source>
</evidence>
<evidence type="ECO:0000313" key="2">
    <source>
        <dbReference type="EMBL" id="KHJ90820.1"/>
    </source>
</evidence>
<protein>
    <recommendedName>
        <fullName evidence="1">MULE transposase domain-containing protein</fullName>
    </recommendedName>
</protein>
<dbReference type="AlphaFoldDB" id="A0A0B1T5Z2"/>
<proteinExistence type="predicted"/>
<organism evidence="2 3">
    <name type="scientific">Oesophagostomum dentatum</name>
    <name type="common">Nodular worm</name>
    <dbReference type="NCBI Taxonomy" id="61180"/>
    <lineage>
        <taxon>Eukaryota</taxon>
        <taxon>Metazoa</taxon>
        <taxon>Ecdysozoa</taxon>
        <taxon>Nematoda</taxon>
        <taxon>Chromadorea</taxon>
        <taxon>Rhabditida</taxon>
        <taxon>Rhabditina</taxon>
        <taxon>Rhabditomorpha</taxon>
        <taxon>Strongyloidea</taxon>
        <taxon>Strongylidae</taxon>
        <taxon>Oesophagostomum</taxon>
    </lineage>
</organism>
<dbReference type="OrthoDB" id="5866964at2759"/>
<dbReference type="EMBL" id="KN552620">
    <property type="protein sequence ID" value="KHJ90820.1"/>
    <property type="molecule type" value="Genomic_DNA"/>
</dbReference>
<dbReference type="Pfam" id="PF10551">
    <property type="entry name" value="MULE"/>
    <property type="match status" value="1"/>
</dbReference>
<feature type="domain" description="MULE transposase" evidence="1">
    <location>
        <begin position="47"/>
        <end position="139"/>
    </location>
</feature>
<name>A0A0B1T5Z2_OESDE</name>
<evidence type="ECO:0000313" key="3">
    <source>
        <dbReference type="Proteomes" id="UP000053660"/>
    </source>
</evidence>
<sequence>MRVEANEASDGIQFYKPAQDSSGDGFTLVIINPTQKEWLRRYGRRALCMDDTFNLTSYSLRLATIVVADEWDRALPAAYLLSYRMTEVEIGILFEQVKKNLPSFHTDYIMTDDTNTFWNGFGRVFPTSWTKKLLCLWHAQRAMKQKASSKLNNVRV</sequence>
<gene>
    <name evidence="2" type="ORF">OESDEN_09325</name>
</gene>
<reference evidence="2 3" key="1">
    <citation type="submission" date="2014-03" db="EMBL/GenBank/DDBJ databases">
        <title>Draft genome of the hookworm Oesophagostomum dentatum.</title>
        <authorList>
            <person name="Mitreva M."/>
        </authorList>
    </citation>
    <scope>NUCLEOTIDE SEQUENCE [LARGE SCALE GENOMIC DNA]</scope>
    <source>
        <strain evidence="2 3">OD-Hann</strain>
    </source>
</reference>